<sequence>MKQAWLTFGAIVIFVGLLLLFFSSKEA</sequence>
<feature type="non-terminal residue" evidence="2">
    <location>
        <position position="27"/>
    </location>
</feature>
<name>A0A382TJ61_9ZZZZ</name>
<dbReference type="AlphaFoldDB" id="A0A382TJ61"/>
<keyword evidence="1" id="KW-1133">Transmembrane helix</keyword>
<evidence type="ECO:0000256" key="1">
    <source>
        <dbReference type="SAM" id="Phobius"/>
    </source>
</evidence>
<protein>
    <submittedName>
        <fullName evidence="2">Uncharacterized protein</fullName>
    </submittedName>
</protein>
<dbReference type="EMBL" id="UINC01136944">
    <property type="protein sequence ID" value="SVD22003.1"/>
    <property type="molecule type" value="Genomic_DNA"/>
</dbReference>
<evidence type="ECO:0000313" key="2">
    <source>
        <dbReference type="EMBL" id="SVD22003.1"/>
    </source>
</evidence>
<accession>A0A382TJ61</accession>
<proteinExistence type="predicted"/>
<gene>
    <name evidence="2" type="ORF">METZ01_LOCUS374857</name>
</gene>
<feature type="transmembrane region" description="Helical" evidence="1">
    <location>
        <begin position="6"/>
        <end position="23"/>
    </location>
</feature>
<keyword evidence="1" id="KW-0472">Membrane</keyword>
<organism evidence="2">
    <name type="scientific">marine metagenome</name>
    <dbReference type="NCBI Taxonomy" id="408172"/>
    <lineage>
        <taxon>unclassified sequences</taxon>
        <taxon>metagenomes</taxon>
        <taxon>ecological metagenomes</taxon>
    </lineage>
</organism>
<reference evidence="2" key="1">
    <citation type="submission" date="2018-05" db="EMBL/GenBank/DDBJ databases">
        <authorList>
            <person name="Lanie J.A."/>
            <person name="Ng W.-L."/>
            <person name="Kazmierczak K.M."/>
            <person name="Andrzejewski T.M."/>
            <person name="Davidsen T.M."/>
            <person name="Wayne K.J."/>
            <person name="Tettelin H."/>
            <person name="Glass J.I."/>
            <person name="Rusch D."/>
            <person name="Podicherti R."/>
            <person name="Tsui H.-C.T."/>
            <person name="Winkler M.E."/>
        </authorList>
    </citation>
    <scope>NUCLEOTIDE SEQUENCE</scope>
</reference>
<keyword evidence="1" id="KW-0812">Transmembrane</keyword>